<feature type="transmembrane region" description="Helical" evidence="1">
    <location>
        <begin position="31"/>
        <end position="51"/>
    </location>
</feature>
<dbReference type="Proteomes" id="UP000215914">
    <property type="component" value="Unassembled WGS sequence"/>
</dbReference>
<keyword evidence="3" id="KW-1185">Reference proteome</keyword>
<keyword evidence="1" id="KW-0812">Transmembrane</keyword>
<comment type="caution">
    <text evidence="2">The sequence shown here is derived from an EMBL/GenBank/DDBJ whole genome shotgun (WGS) entry which is preliminary data.</text>
</comment>
<accession>A0A9K3J9R1</accession>
<keyword evidence="1" id="KW-0472">Membrane</keyword>
<evidence type="ECO:0000256" key="1">
    <source>
        <dbReference type="SAM" id="Phobius"/>
    </source>
</evidence>
<name>A0A9K3J9R1_HELAN</name>
<sequence>MCHSAIAKTQARFHDGKDPKLSLPRHWLDSMSIVFSILIFFCVFFTGTSLLKRYNCKVSWSGIVEFL</sequence>
<proteinExistence type="predicted"/>
<keyword evidence="1" id="KW-1133">Transmembrane helix</keyword>
<dbReference type="AlphaFoldDB" id="A0A9K3J9R1"/>
<evidence type="ECO:0000313" key="3">
    <source>
        <dbReference type="Proteomes" id="UP000215914"/>
    </source>
</evidence>
<gene>
    <name evidence="2" type="ORF">HanXRQr2_Chr04g0181001</name>
</gene>
<protein>
    <submittedName>
        <fullName evidence="2">Uncharacterized protein</fullName>
    </submittedName>
</protein>
<reference evidence="2" key="2">
    <citation type="submission" date="2020-06" db="EMBL/GenBank/DDBJ databases">
        <title>Helianthus annuus Genome sequencing and assembly Release 2.</title>
        <authorList>
            <person name="Gouzy J."/>
            <person name="Langlade N."/>
            <person name="Munos S."/>
        </authorList>
    </citation>
    <scope>NUCLEOTIDE SEQUENCE</scope>
    <source>
        <tissue evidence="2">Leaves</tissue>
    </source>
</reference>
<reference evidence="2" key="1">
    <citation type="journal article" date="2017" name="Nature">
        <title>The sunflower genome provides insights into oil metabolism, flowering and Asterid evolution.</title>
        <authorList>
            <person name="Badouin H."/>
            <person name="Gouzy J."/>
            <person name="Grassa C.J."/>
            <person name="Murat F."/>
            <person name="Staton S.E."/>
            <person name="Cottret L."/>
            <person name="Lelandais-Briere C."/>
            <person name="Owens G.L."/>
            <person name="Carrere S."/>
            <person name="Mayjonade B."/>
            <person name="Legrand L."/>
            <person name="Gill N."/>
            <person name="Kane N.C."/>
            <person name="Bowers J.E."/>
            <person name="Hubner S."/>
            <person name="Bellec A."/>
            <person name="Berard A."/>
            <person name="Berges H."/>
            <person name="Blanchet N."/>
            <person name="Boniface M.C."/>
            <person name="Brunel D."/>
            <person name="Catrice O."/>
            <person name="Chaidir N."/>
            <person name="Claudel C."/>
            <person name="Donnadieu C."/>
            <person name="Faraut T."/>
            <person name="Fievet G."/>
            <person name="Helmstetter N."/>
            <person name="King M."/>
            <person name="Knapp S.J."/>
            <person name="Lai Z."/>
            <person name="Le Paslier M.C."/>
            <person name="Lippi Y."/>
            <person name="Lorenzon L."/>
            <person name="Mandel J.R."/>
            <person name="Marage G."/>
            <person name="Marchand G."/>
            <person name="Marquand E."/>
            <person name="Bret-Mestries E."/>
            <person name="Morien E."/>
            <person name="Nambeesan S."/>
            <person name="Nguyen T."/>
            <person name="Pegot-Espagnet P."/>
            <person name="Pouilly N."/>
            <person name="Raftis F."/>
            <person name="Sallet E."/>
            <person name="Schiex T."/>
            <person name="Thomas J."/>
            <person name="Vandecasteele C."/>
            <person name="Vares D."/>
            <person name="Vear F."/>
            <person name="Vautrin S."/>
            <person name="Crespi M."/>
            <person name="Mangin B."/>
            <person name="Burke J.M."/>
            <person name="Salse J."/>
            <person name="Munos S."/>
            <person name="Vincourt P."/>
            <person name="Rieseberg L.H."/>
            <person name="Langlade N.B."/>
        </authorList>
    </citation>
    <scope>NUCLEOTIDE SEQUENCE</scope>
    <source>
        <tissue evidence="2">Leaves</tissue>
    </source>
</reference>
<organism evidence="2 3">
    <name type="scientific">Helianthus annuus</name>
    <name type="common">Common sunflower</name>
    <dbReference type="NCBI Taxonomy" id="4232"/>
    <lineage>
        <taxon>Eukaryota</taxon>
        <taxon>Viridiplantae</taxon>
        <taxon>Streptophyta</taxon>
        <taxon>Embryophyta</taxon>
        <taxon>Tracheophyta</taxon>
        <taxon>Spermatophyta</taxon>
        <taxon>Magnoliopsida</taxon>
        <taxon>eudicotyledons</taxon>
        <taxon>Gunneridae</taxon>
        <taxon>Pentapetalae</taxon>
        <taxon>asterids</taxon>
        <taxon>campanulids</taxon>
        <taxon>Asterales</taxon>
        <taxon>Asteraceae</taxon>
        <taxon>Asteroideae</taxon>
        <taxon>Heliantheae alliance</taxon>
        <taxon>Heliantheae</taxon>
        <taxon>Helianthus</taxon>
    </lineage>
</organism>
<evidence type="ECO:0000313" key="2">
    <source>
        <dbReference type="EMBL" id="KAF5811404.1"/>
    </source>
</evidence>
<dbReference type="Gramene" id="mRNA:HanXRQr2_Chr04g0181001">
    <property type="protein sequence ID" value="mRNA:HanXRQr2_Chr04g0181001"/>
    <property type="gene ID" value="HanXRQr2_Chr04g0181001"/>
</dbReference>
<dbReference type="EMBL" id="MNCJ02000319">
    <property type="protein sequence ID" value="KAF5811404.1"/>
    <property type="molecule type" value="Genomic_DNA"/>
</dbReference>